<name>A0A8D8MVH9_CULPI</name>
<sequence>MILARGQRLAGGGLAWLLLIAAHVGQHFGDLIPPDVADVGHVLADRLRHVGQIAQLVAAQLLRAAALLLQQQHVLGLGGTTTATATTASGTRSTGLATRFVLLAAILSLAITLIDVSKILQEAIAVVGRQNGHLVREKGLDRFLRR</sequence>
<proteinExistence type="predicted"/>
<evidence type="ECO:0000256" key="1">
    <source>
        <dbReference type="SAM" id="SignalP"/>
    </source>
</evidence>
<dbReference type="EMBL" id="HBUE01332553">
    <property type="protein sequence ID" value="CAG6594132.1"/>
    <property type="molecule type" value="Transcribed_RNA"/>
</dbReference>
<dbReference type="AlphaFoldDB" id="A0A8D8MVH9"/>
<feature type="chain" id="PRO_5036428428" evidence="1">
    <location>
        <begin position="30"/>
        <end position="146"/>
    </location>
</feature>
<organism evidence="2">
    <name type="scientific">Culex pipiens</name>
    <name type="common">House mosquito</name>
    <dbReference type="NCBI Taxonomy" id="7175"/>
    <lineage>
        <taxon>Eukaryota</taxon>
        <taxon>Metazoa</taxon>
        <taxon>Ecdysozoa</taxon>
        <taxon>Arthropoda</taxon>
        <taxon>Hexapoda</taxon>
        <taxon>Insecta</taxon>
        <taxon>Pterygota</taxon>
        <taxon>Neoptera</taxon>
        <taxon>Endopterygota</taxon>
        <taxon>Diptera</taxon>
        <taxon>Nematocera</taxon>
        <taxon>Culicoidea</taxon>
        <taxon>Culicidae</taxon>
        <taxon>Culicinae</taxon>
        <taxon>Culicini</taxon>
        <taxon>Culex</taxon>
        <taxon>Culex</taxon>
    </lineage>
</organism>
<protein>
    <submittedName>
        <fullName evidence="2">(northern house mosquito) hypothetical protein</fullName>
    </submittedName>
</protein>
<accession>A0A8D8MVH9</accession>
<evidence type="ECO:0000313" key="2">
    <source>
        <dbReference type="EMBL" id="CAG6542048.1"/>
    </source>
</evidence>
<feature type="signal peptide" evidence="1">
    <location>
        <begin position="1"/>
        <end position="29"/>
    </location>
</feature>
<reference evidence="2" key="1">
    <citation type="submission" date="2021-05" db="EMBL/GenBank/DDBJ databases">
        <authorList>
            <person name="Alioto T."/>
            <person name="Alioto T."/>
            <person name="Gomez Garrido J."/>
        </authorList>
    </citation>
    <scope>NUCLEOTIDE SEQUENCE</scope>
</reference>
<keyword evidence="1" id="KW-0732">Signal</keyword>
<dbReference type="EMBL" id="HBUE01225828">
    <property type="protein sequence ID" value="CAG6542048.1"/>
    <property type="molecule type" value="Transcribed_RNA"/>
</dbReference>